<dbReference type="EMBL" id="MPUH01001397">
    <property type="protein sequence ID" value="OMJ68036.1"/>
    <property type="molecule type" value="Genomic_DNA"/>
</dbReference>
<feature type="transmembrane region" description="Helical" evidence="1">
    <location>
        <begin position="212"/>
        <end position="230"/>
    </location>
</feature>
<name>A0A1R2AU57_9CILI</name>
<feature type="transmembrane region" description="Helical" evidence="1">
    <location>
        <begin position="164"/>
        <end position="191"/>
    </location>
</feature>
<dbReference type="AlphaFoldDB" id="A0A1R2AU57"/>
<dbReference type="PANTHER" id="PTHR31600">
    <property type="entry name" value="TINY MACROCYSTS PROTEIN B-RELATED"/>
    <property type="match status" value="1"/>
</dbReference>
<keyword evidence="1" id="KW-0472">Membrane</keyword>
<evidence type="ECO:0000313" key="3">
    <source>
        <dbReference type="Proteomes" id="UP000187209"/>
    </source>
</evidence>
<gene>
    <name evidence="2" type="ORF">SteCoe_34637</name>
</gene>
<dbReference type="InterPro" id="IPR052994">
    <property type="entry name" value="Tiny_macrocysts_regulators"/>
</dbReference>
<comment type="caution">
    <text evidence="2">The sequence shown here is derived from an EMBL/GenBank/DDBJ whole genome shotgun (WGS) entry which is preliminary data.</text>
</comment>
<organism evidence="2 3">
    <name type="scientific">Stentor coeruleus</name>
    <dbReference type="NCBI Taxonomy" id="5963"/>
    <lineage>
        <taxon>Eukaryota</taxon>
        <taxon>Sar</taxon>
        <taxon>Alveolata</taxon>
        <taxon>Ciliophora</taxon>
        <taxon>Postciliodesmatophora</taxon>
        <taxon>Heterotrichea</taxon>
        <taxon>Heterotrichida</taxon>
        <taxon>Stentoridae</taxon>
        <taxon>Stentor</taxon>
    </lineage>
</organism>
<keyword evidence="3" id="KW-1185">Reference proteome</keyword>
<evidence type="ECO:0000313" key="2">
    <source>
        <dbReference type="EMBL" id="OMJ68036.1"/>
    </source>
</evidence>
<evidence type="ECO:0000256" key="1">
    <source>
        <dbReference type="SAM" id="Phobius"/>
    </source>
</evidence>
<feature type="transmembrane region" description="Helical" evidence="1">
    <location>
        <begin position="82"/>
        <end position="102"/>
    </location>
</feature>
<protein>
    <submittedName>
        <fullName evidence="2">Uncharacterized protein</fullName>
    </submittedName>
</protein>
<reference evidence="2 3" key="1">
    <citation type="submission" date="2016-11" db="EMBL/GenBank/DDBJ databases">
        <title>The macronuclear genome of Stentor coeruleus: a giant cell with tiny introns.</title>
        <authorList>
            <person name="Slabodnick M."/>
            <person name="Ruby J.G."/>
            <person name="Reiff S.B."/>
            <person name="Swart E.C."/>
            <person name="Gosai S."/>
            <person name="Prabakaran S."/>
            <person name="Witkowska E."/>
            <person name="Larue G.E."/>
            <person name="Fisher S."/>
            <person name="Freeman R.M."/>
            <person name="Gunawardena J."/>
            <person name="Chu W."/>
            <person name="Stover N.A."/>
            <person name="Gregory B.D."/>
            <person name="Nowacki M."/>
            <person name="Derisi J."/>
            <person name="Roy S.W."/>
            <person name="Marshall W.F."/>
            <person name="Sood P."/>
        </authorList>
    </citation>
    <scope>NUCLEOTIDE SEQUENCE [LARGE SCALE GENOMIC DNA]</scope>
    <source>
        <strain evidence="2">WM001</strain>
    </source>
</reference>
<dbReference type="PANTHER" id="PTHR31600:SF2">
    <property type="entry name" value="GAMETE ENRICHED GENE 10 PROTEIN-RELATED"/>
    <property type="match status" value="1"/>
</dbReference>
<sequence>MRSKVLYAILAEIFSEEKSVSSIRKQHFLIVVMGVQLLAQNINFMWNPYLDMDNWNTYINFWVVLNYPCIDSLAAALGVLKIFMYLIIALISADAILILMILSLNASNKRIPFFLLKSLRLNLMFTCELYFIPTSIILILLFKYSSTGIHKIQEYTDFPDSKIMNFGILGQVFSVIFLFIHISLSILYEGFNLEIRHSLCEKNLNAKSSPNIEILIKIIYFVNCIFFTNIQISNYMIYIIILSLTYGYCTYKYISYLPYYSTFMNYIKILVHFEAFCISVFFVLGSFIGNSTIVIVLTIFMQPIIVFLSKFAIDYRMGIVSKPKKEIESSLIVFELAIRKSLMSTENSNKLIKYINLHNETKKEKLVIVYLANYCRDVLENNYVAGIAISRVDYKGLDFITNFQIFKCQQIIEKSNFEKSEGLRMSLYLLHSEKVMINERNFCMILLNIINKLSTENDKISINQKLIISCNENLKAVKKNYEKLIETFPDANESFKNYGTFLSKITFEKDFGNQLISKYNYEAFDSKTKNKKLNIFSQSKSYILITSGNPQTFGKIMYANLNICKLLQLSLEDYKDCFFQSFIPKLLYEILNVRMIKLIVKSETNYLLIKDNFFMLDFDGFLIECIISTECLGYNSSIQFVSVIRPVKNKFIELGLLNEDYRIINHTRNFTKALNLNFYKADNLCLKDCIPKNIFEQLLKNKQVIYSPSNDEIKCGLIIKEIQLASTIKVIYILNNPGDLFSLFKCIEIGTAYEMPHDEMKSQNLTNSQQEISLRSGDTQKILFDNIESSQKCEEDLEIKNKKVSFSMSDSDKTSIEGAVFINKSQKNLTSRSLLFLKALKISTGFYVFFI</sequence>
<accession>A0A1R2AU57</accession>
<proteinExistence type="predicted"/>
<keyword evidence="1" id="KW-0812">Transmembrane</keyword>
<dbReference type="Proteomes" id="UP000187209">
    <property type="component" value="Unassembled WGS sequence"/>
</dbReference>
<feature type="transmembrane region" description="Helical" evidence="1">
    <location>
        <begin position="123"/>
        <end position="144"/>
    </location>
</feature>
<keyword evidence="1" id="KW-1133">Transmembrane helix</keyword>
<feature type="transmembrane region" description="Helical" evidence="1">
    <location>
        <begin position="236"/>
        <end position="254"/>
    </location>
</feature>